<comment type="similarity">
    <text evidence="2">Belongs to the VKOR family.</text>
</comment>
<sequence>MTSAIPPYGAVPPGWAANPSSWRQRLPIVALAMVGFAIASYLTAYQYGLVGDVWEPFFGDGSRTVLDSSLSRVLPVSDAALGAAAYLLDAVSGVFGGRARWRTMPWIVIVFGIAVGPLGAVSILLVIAQPVLYGAYCTLCLASAAVSLAMIAPAVDEVLASLQYLRGVHARGESTWRAFWGTRSARPSHTMSQT</sequence>
<dbReference type="InterPro" id="IPR038354">
    <property type="entry name" value="VKOR_sf"/>
</dbReference>
<keyword evidence="8" id="KW-1015">Disulfide bond</keyword>
<comment type="caution">
    <text evidence="12">The sequence shown here is derived from an EMBL/GenBank/DDBJ whole genome shotgun (WGS) entry which is preliminary data.</text>
</comment>
<keyword evidence="7 10" id="KW-0472">Membrane</keyword>
<evidence type="ECO:0000256" key="1">
    <source>
        <dbReference type="ARBA" id="ARBA00004141"/>
    </source>
</evidence>
<proteinExistence type="inferred from homology"/>
<feature type="transmembrane region" description="Helical" evidence="10">
    <location>
        <begin position="106"/>
        <end position="127"/>
    </location>
</feature>
<protein>
    <submittedName>
        <fullName evidence="12">Vitamin K epoxide reductase family protein</fullName>
    </submittedName>
</protein>
<evidence type="ECO:0000256" key="8">
    <source>
        <dbReference type="ARBA" id="ARBA00023157"/>
    </source>
</evidence>
<name>A0ABV7YL54_9ACTN</name>
<reference evidence="13" key="1">
    <citation type="journal article" date="2019" name="Int. J. Syst. Evol. Microbiol.">
        <title>The Global Catalogue of Microorganisms (GCM) 10K type strain sequencing project: providing services to taxonomists for standard genome sequencing and annotation.</title>
        <authorList>
            <consortium name="The Broad Institute Genomics Platform"/>
            <consortium name="The Broad Institute Genome Sequencing Center for Infectious Disease"/>
            <person name="Wu L."/>
            <person name="Ma J."/>
        </authorList>
    </citation>
    <scope>NUCLEOTIDE SEQUENCE [LARGE SCALE GENOMIC DNA]</scope>
    <source>
        <strain evidence="13">CGMCC 4.7241</strain>
    </source>
</reference>
<dbReference type="Proteomes" id="UP001595699">
    <property type="component" value="Unassembled WGS sequence"/>
</dbReference>
<dbReference type="Pfam" id="PF07884">
    <property type="entry name" value="VKOR"/>
    <property type="match status" value="1"/>
</dbReference>
<keyword evidence="4" id="KW-0874">Quinone</keyword>
<dbReference type="SMART" id="SM00756">
    <property type="entry name" value="VKc"/>
    <property type="match status" value="1"/>
</dbReference>
<organism evidence="12 13">
    <name type="scientific">Tenggerimyces flavus</name>
    <dbReference type="NCBI Taxonomy" id="1708749"/>
    <lineage>
        <taxon>Bacteria</taxon>
        <taxon>Bacillati</taxon>
        <taxon>Actinomycetota</taxon>
        <taxon>Actinomycetes</taxon>
        <taxon>Propionibacteriales</taxon>
        <taxon>Nocardioidaceae</taxon>
        <taxon>Tenggerimyces</taxon>
    </lineage>
</organism>
<evidence type="ECO:0000256" key="7">
    <source>
        <dbReference type="ARBA" id="ARBA00023136"/>
    </source>
</evidence>
<evidence type="ECO:0000256" key="5">
    <source>
        <dbReference type="ARBA" id="ARBA00022989"/>
    </source>
</evidence>
<evidence type="ECO:0000256" key="10">
    <source>
        <dbReference type="SAM" id="Phobius"/>
    </source>
</evidence>
<feature type="domain" description="Vitamin K epoxide reductase" evidence="11">
    <location>
        <begin position="20"/>
        <end position="158"/>
    </location>
</feature>
<gene>
    <name evidence="12" type="ORF">ACFOUW_33095</name>
</gene>
<dbReference type="InterPro" id="IPR012932">
    <property type="entry name" value="VKOR"/>
</dbReference>
<evidence type="ECO:0000256" key="2">
    <source>
        <dbReference type="ARBA" id="ARBA00006214"/>
    </source>
</evidence>
<keyword evidence="3 10" id="KW-0812">Transmembrane</keyword>
<keyword evidence="9" id="KW-0676">Redox-active center</keyword>
<dbReference type="Gene3D" id="1.20.1440.130">
    <property type="entry name" value="VKOR domain"/>
    <property type="match status" value="1"/>
</dbReference>
<evidence type="ECO:0000256" key="9">
    <source>
        <dbReference type="ARBA" id="ARBA00023284"/>
    </source>
</evidence>
<dbReference type="CDD" id="cd12919">
    <property type="entry name" value="VKOR_2"/>
    <property type="match status" value="1"/>
</dbReference>
<evidence type="ECO:0000313" key="12">
    <source>
        <dbReference type="EMBL" id="MFC3765712.1"/>
    </source>
</evidence>
<evidence type="ECO:0000259" key="11">
    <source>
        <dbReference type="SMART" id="SM00756"/>
    </source>
</evidence>
<keyword evidence="13" id="KW-1185">Reference proteome</keyword>
<dbReference type="RefSeq" id="WP_205121771.1">
    <property type="nucleotide sequence ID" value="NZ_JAFBCM010000001.1"/>
</dbReference>
<accession>A0ABV7YL54</accession>
<evidence type="ECO:0000256" key="6">
    <source>
        <dbReference type="ARBA" id="ARBA00023002"/>
    </source>
</evidence>
<evidence type="ECO:0000256" key="4">
    <source>
        <dbReference type="ARBA" id="ARBA00022719"/>
    </source>
</evidence>
<evidence type="ECO:0000313" key="13">
    <source>
        <dbReference type="Proteomes" id="UP001595699"/>
    </source>
</evidence>
<evidence type="ECO:0000256" key="3">
    <source>
        <dbReference type="ARBA" id="ARBA00022692"/>
    </source>
</evidence>
<feature type="transmembrane region" description="Helical" evidence="10">
    <location>
        <begin position="133"/>
        <end position="155"/>
    </location>
</feature>
<keyword evidence="5 10" id="KW-1133">Transmembrane helix</keyword>
<feature type="transmembrane region" description="Helical" evidence="10">
    <location>
        <begin position="28"/>
        <end position="48"/>
    </location>
</feature>
<comment type="subcellular location">
    <subcellularLocation>
        <location evidence="1">Membrane</location>
        <topology evidence="1">Multi-pass membrane protein</topology>
    </subcellularLocation>
</comment>
<keyword evidence="6" id="KW-0560">Oxidoreductase</keyword>
<dbReference type="EMBL" id="JBHRZH010000042">
    <property type="protein sequence ID" value="MFC3765712.1"/>
    <property type="molecule type" value="Genomic_DNA"/>
</dbReference>